<keyword evidence="5 8" id="KW-0863">Zinc-finger</keyword>
<dbReference type="AlphaFoldDB" id="A0A180GEI5"/>
<dbReference type="PROSITE" id="PS51044">
    <property type="entry name" value="ZF_SP_RING"/>
    <property type="match status" value="1"/>
</dbReference>
<evidence type="ECO:0000256" key="5">
    <source>
        <dbReference type="ARBA" id="ARBA00022771"/>
    </source>
</evidence>
<gene>
    <name evidence="12" type="ORF">PTTG_08186</name>
</gene>
<dbReference type="VEuPathDB" id="FungiDB:PTTG_08186"/>
<dbReference type="STRING" id="630390.A0A180GEI5"/>
<dbReference type="InterPro" id="IPR013083">
    <property type="entry name" value="Znf_RING/FYVE/PHD"/>
</dbReference>
<feature type="region of interest" description="Disordered" evidence="9">
    <location>
        <begin position="507"/>
        <end position="601"/>
    </location>
</feature>
<dbReference type="UniPathway" id="UPA00886"/>
<dbReference type="Pfam" id="PF14324">
    <property type="entry name" value="PINIT"/>
    <property type="match status" value="1"/>
</dbReference>
<keyword evidence="4" id="KW-0479">Metal-binding</keyword>
<evidence type="ECO:0000313" key="14">
    <source>
        <dbReference type="Proteomes" id="UP000005240"/>
    </source>
</evidence>
<dbReference type="GO" id="GO:0008270">
    <property type="term" value="F:zinc ion binding"/>
    <property type="evidence" value="ECO:0007669"/>
    <property type="project" value="UniProtKB-KW"/>
</dbReference>
<evidence type="ECO:0000313" key="12">
    <source>
        <dbReference type="EMBL" id="OAV91100.1"/>
    </source>
</evidence>
<dbReference type="Gene3D" id="3.30.40.10">
    <property type="entry name" value="Zinc/RING finger domain, C3HC4 (zinc finger)"/>
    <property type="match status" value="1"/>
</dbReference>
<feature type="region of interest" description="Disordered" evidence="9">
    <location>
        <begin position="125"/>
        <end position="201"/>
    </location>
</feature>
<dbReference type="GO" id="GO:0061665">
    <property type="term" value="F:SUMO ligase activity"/>
    <property type="evidence" value="ECO:0007669"/>
    <property type="project" value="TreeGrafter"/>
</dbReference>
<dbReference type="Proteomes" id="UP000005240">
    <property type="component" value="Unassembled WGS sequence"/>
</dbReference>
<evidence type="ECO:0000256" key="8">
    <source>
        <dbReference type="PROSITE-ProRule" id="PRU00452"/>
    </source>
</evidence>
<evidence type="ECO:0000256" key="9">
    <source>
        <dbReference type="SAM" id="MobiDB-lite"/>
    </source>
</evidence>
<keyword evidence="3" id="KW-0808">Transferase</keyword>
<dbReference type="InterPro" id="IPR004181">
    <property type="entry name" value="Znf_MIZ"/>
</dbReference>
<dbReference type="EnsemblFungi" id="PTTG_08186-t43_2">
    <property type="protein sequence ID" value="PTTG_08186-t43_2-p1"/>
    <property type="gene ID" value="PTTG_08186"/>
</dbReference>
<reference evidence="13 14" key="3">
    <citation type="journal article" date="2017" name="G3 (Bethesda)">
        <title>Comparative analysis highlights variable genome content of wheat rusts and divergence of the mating loci.</title>
        <authorList>
            <person name="Cuomo C.A."/>
            <person name="Bakkeren G."/>
            <person name="Khalil H.B."/>
            <person name="Panwar V."/>
            <person name="Joly D."/>
            <person name="Linning R."/>
            <person name="Sakthikumar S."/>
            <person name="Song X."/>
            <person name="Adiconis X."/>
            <person name="Fan L."/>
            <person name="Goldberg J.M."/>
            <person name="Levin J.Z."/>
            <person name="Young S."/>
            <person name="Zeng Q."/>
            <person name="Anikster Y."/>
            <person name="Bruce M."/>
            <person name="Wang M."/>
            <person name="Yin C."/>
            <person name="McCallum B."/>
            <person name="Szabo L.J."/>
            <person name="Hulbert S."/>
            <person name="Chen X."/>
            <person name="Fellers J.P."/>
        </authorList>
    </citation>
    <scope>NUCLEOTIDE SEQUENCE</scope>
    <source>
        <strain evidence="13">isolate 1-1 / race 1 (BBBD)</strain>
        <strain evidence="14">Isolate 1-1 / race 1 (BBBD)</strain>
    </source>
</reference>
<feature type="compositionally biased region" description="Acidic residues" evidence="9">
    <location>
        <begin position="566"/>
        <end position="585"/>
    </location>
</feature>
<dbReference type="Pfam" id="PF02891">
    <property type="entry name" value="zf-MIZ"/>
    <property type="match status" value="1"/>
</dbReference>
<evidence type="ECO:0008006" key="15">
    <source>
        <dbReference type="Google" id="ProtNLM"/>
    </source>
</evidence>
<evidence type="ECO:0000259" key="10">
    <source>
        <dbReference type="PROSITE" id="PS51044"/>
    </source>
</evidence>
<reference evidence="13" key="4">
    <citation type="submission" date="2025-05" db="UniProtKB">
        <authorList>
            <consortium name="EnsemblFungi"/>
        </authorList>
    </citation>
    <scope>IDENTIFICATION</scope>
    <source>
        <strain evidence="13">isolate 1-1 / race 1 (BBBD)</strain>
    </source>
</reference>
<evidence type="ECO:0000256" key="3">
    <source>
        <dbReference type="ARBA" id="ARBA00022679"/>
    </source>
</evidence>
<keyword evidence="6" id="KW-0833">Ubl conjugation pathway</keyword>
<dbReference type="OrthoDB" id="28127at2759"/>
<evidence type="ECO:0000256" key="2">
    <source>
        <dbReference type="ARBA" id="ARBA00005383"/>
    </source>
</evidence>
<dbReference type="EMBL" id="ADAS02000086">
    <property type="protein sequence ID" value="OAV91100.1"/>
    <property type="molecule type" value="Genomic_DNA"/>
</dbReference>
<comment type="similarity">
    <text evidence="2">Belongs to the PIAS family.</text>
</comment>
<keyword evidence="14" id="KW-1185">Reference proteome</keyword>
<comment type="pathway">
    <text evidence="1">Protein modification; protein sumoylation.</text>
</comment>
<dbReference type="InterPro" id="IPR038654">
    <property type="entry name" value="PINIT_sf"/>
</dbReference>
<dbReference type="PANTHER" id="PTHR10782">
    <property type="entry name" value="ZINC FINGER MIZ DOMAIN-CONTAINING PROTEIN"/>
    <property type="match status" value="1"/>
</dbReference>
<evidence type="ECO:0000256" key="6">
    <source>
        <dbReference type="ARBA" id="ARBA00022786"/>
    </source>
</evidence>
<reference evidence="12" key="2">
    <citation type="submission" date="2016-05" db="EMBL/GenBank/DDBJ databases">
        <title>Comparative analysis highlights variable genome content of wheat rusts and divergence of the mating loci.</title>
        <authorList>
            <person name="Cuomo C.A."/>
            <person name="Bakkeren G."/>
            <person name="Szabo L."/>
            <person name="Khalil H."/>
            <person name="Joly D."/>
            <person name="Goldberg J."/>
            <person name="Young S."/>
            <person name="Zeng Q."/>
            <person name="Fellers J."/>
        </authorList>
    </citation>
    <scope>NUCLEOTIDE SEQUENCE [LARGE SCALE GENOMIC DNA]</scope>
    <source>
        <strain evidence="12">1-1 BBBD Race 1</strain>
    </source>
</reference>
<organism evidence="12">
    <name type="scientific">Puccinia triticina (isolate 1-1 / race 1 (BBBD))</name>
    <name type="common">Brown leaf rust fungus</name>
    <dbReference type="NCBI Taxonomy" id="630390"/>
    <lineage>
        <taxon>Eukaryota</taxon>
        <taxon>Fungi</taxon>
        <taxon>Dikarya</taxon>
        <taxon>Basidiomycota</taxon>
        <taxon>Pucciniomycotina</taxon>
        <taxon>Pucciniomycetes</taxon>
        <taxon>Pucciniales</taxon>
        <taxon>Pucciniaceae</taxon>
        <taxon>Puccinia</taxon>
    </lineage>
</organism>
<feature type="compositionally biased region" description="Polar residues" evidence="9">
    <location>
        <begin position="516"/>
        <end position="530"/>
    </location>
</feature>
<proteinExistence type="inferred from homology"/>
<accession>A0A180GEI5</accession>
<evidence type="ECO:0000256" key="7">
    <source>
        <dbReference type="ARBA" id="ARBA00022833"/>
    </source>
</evidence>
<protein>
    <recommendedName>
        <fullName evidence="15">SP-RING-type domain-containing protein</fullName>
    </recommendedName>
</protein>
<dbReference type="PANTHER" id="PTHR10782:SF4">
    <property type="entry name" value="TONALLI, ISOFORM E"/>
    <property type="match status" value="1"/>
</dbReference>
<keyword evidence="7" id="KW-0862">Zinc</keyword>
<evidence type="ECO:0000259" key="11">
    <source>
        <dbReference type="PROSITE" id="PS51466"/>
    </source>
</evidence>
<evidence type="ECO:0000313" key="13">
    <source>
        <dbReference type="EnsemblFungi" id="PTTG_08186-t43_2-p1"/>
    </source>
</evidence>
<feature type="compositionally biased region" description="Polar residues" evidence="9">
    <location>
        <begin position="149"/>
        <end position="158"/>
    </location>
</feature>
<dbReference type="GO" id="GO:0000785">
    <property type="term" value="C:chromatin"/>
    <property type="evidence" value="ECO:0007669"/>
    <property type="project" value="TreeGrafter"/>
</dbReference>
<dbReference type="GO" id="GO:0016925">
    <property type="term" value="P:protein sumoylation"/>
    <property type="evidence" value="ECO:0007669"/>
    <property type="project" value="UniProtKB-UniPathway"/>
</dbReference>
<dbReference type="Gene3D" id="2.60.120.780">
    <property type="entry name" value="PINIT domain"/>
    <property type="match status" value="1"/>
</dbReference>
<evidence type="ECO:0000256" key="4">
    <source>
        <dbReference type="ARBA" id="ARBA00022723"/>
    </source>
</evidence>
<reference evidence="12" key="1">
    <citation type="submission" date="2009-11" db="EMBL/GenBank/DDBJ databases">
        <authorList>
            <consortium name="The Broad Institute Genome Sequencing Platform"/>
            <person name="Ward D."/>
            <person name="Feldgarden M."/>
            <person name="Earl A."/>
            <person name="Young S.K."/>
            <person name="Zeng Q."/>
            <person name="Koehrsen M."/>
            <person name="Alvarado L."/>
            <person name="Berlin A."/>
            <person name="Bochicchio J."/>
            <person name="Borenstein D."/>
            <person name="Chapman S.B."/>
            <person name="Chen Z."/>
            <person name="Engels R."/>
            <person name="Freedman E."/>
            <person name="Gellesch M."/>
            <person name="Goldberg J."/>
            <person name="Griggs A."/>
            <person name="Gujja S."/>
            <person name="Heilman E."/>
            <person name="Heiman D."/>
            <person name="Hepburn T."/>
            <person name="Howarth C."/>
            <person name="Jen D."/>
            <person name="Larson L."/>
            <person name="Lewis B."/>
            <person name="Mehta T."/>
            <person name="Park D."/>
            <person name="Pearson M."/>
            <person name="Roberts A."/>
            <person name="Saif S."/>
            <person name="Shea T."/>
            <person name="Shenoy N."/>
            <person name="Sisk P."/>
            <person name="Stolte C."/>
            <person name="Sykes S."/>
            <person name="Thomson T."/>
            <person name="Walk T."/>
            <person name="White J."/>
            <person name="Yandava C."/>
            <person name="Izard J."/>
            <person name="Baranova O.V."/>
            <person name="Blanton J.M."/>
            <person name="Tanner A.C."/>
            <person name="Dewhirst F.E."/>
            <person name="Haas B."/>
            <person name="Nusbaum C."/>
            <person name="Birren B."/>
        </authorList>
    </citation>
    <scope>NUCLEOTIDE SEQUENCE [LARGE SCALE GENOMIC DNA]</scope>
    <source>
        <strain evidence="12">1-1 BBBD Race 1</strain>
    </source>
</reference>
<feature type="domain" description="PINIT" evidence="11">
    <location>
        <begin position="201"/>
        <end position="377"/>
    </location>
</feature>
<evidence type="ECO:0000256" key="1">
    <source>
        <dbReference type="ARBA" id="ARBA00004718"/>
    </source>
</evidence>
<name>A0A180GEI5_PUCT1</name>
<sequence>MATVAQDFSKLRSFLPSLRVEELKGIIRTINGYLHTVARLTGKKDELIVRIEGYLQESLIGNKLDNYDYIRAAIYRYCREPYTPTYLRNTLNTYLQAHQTHPASTVLPSSSAASSSLRVNAPVVDQGPAPLAHQHHPHHHPPKADPVFGSTSTPSNMRSGFPIKQPSNHNQNYSANSGINPNPPSQGFPPKPHQVHPSYSHAPFNSRALPISFEKSPFYRVDSAASGVAICHRAAQNDRKSVPLSLILSADQRAKMSQTHMNAIGSQYQLRLFATSEAFYNHPSYATGPHTQSLPPALIEFPTTTDIKLNTCSITSNLKGIKKQPGTAPPPDLALVPGRNGSGQALDLKEGRPNQIEIAYSNSDKRFYFVIYLVEYFGVYGLMKNLKANRKRGHDQVLQEIIASSGDEDVMTSASEVTLKDPVVFSRIKTPIRSTRCKHLQCFDAEMFYTMMEQTPTWLCPVCNSKLKNDDIAVDEYFESILKAAPSSIDTVVIEADGKWHDEKFEHGTSLKKRASQSVMSGESGASGSRPSGGVGGAHKQGAPSGLHGHPDGSLHQKRKVTVLELESDDNAGENDDDDDDDDDQESSRAQPAKRHKAFGHAADCVIDLTLDDD</sequence>
<feature type="compositionally biased region" description="Pro residues" evidence="9">
    <location>
        <begin position="181"/>
        <end position="192"/>
    </location>
</feature>
<feature type="domain" description="SP-RING-type" evidence="10">
    <location>
        <begin position="406"/>
        <end position="487"/>
    </location>
</feature>
<dbReference type="InterPro" id="IPR023321">
    <property type="entry name" value="PINIT"/>
</dbReference>
<dbReference type="PROSITE" id="PS51466">
    <property type="entry name" value="PINIT"/>
    <property type="match status" value="1"/>
</dbReference>
<feature type="compositionally biased region" description="Polar residues" evidence="9">
    <location>
        <begin position="165"/>
        <end position="180"/>
    </location>
</feature>